<sequence>MKKTAPPKQQREAIHSLQKAFAACEAANLYFIAIEPEDQEELCSFRIYDYDELEAAMESHGPGAFDMPDLPRAVLELENMLVFAPENPDL</sequence>
<name>A0A2G6E6X1_9BACT</name>
<dbReference type="AlphaFoldDB" id="A0A2G6E6X1"/>
<organism evidence="1 2">
    <name type="scientific">candidate division KSB3 bacterium</name>
    <dbReference type="NCBI Taxonomy" id="2044937"/>
    <lineage>
        <taxon>Bacteria</taxon>
        <taxon>candidate division KSB3</taxon>
    </lineage>
</organism>
<accession>A0A2G6E6X1</accession>
<dbReference type="EMBL" id="PDPS01000025">
    <property type="protein sequence ID" value="PID57794.1"/>
    <property type="molecule type" value="Genomic_DNA"/>
</dbReference>
<gene>
    <name evidence="1" type="ORF">CSB45_06110</name>
</gene>
<dbReference type="Proteomes" id="UP000229740">
    <property type="component" value="Unassembled WGS sequence"/>
</dbReference>
<comment type="caution">
    <text evidence="1">The sequence shown here is derived from an EMBL/GenBank/DDBJ whole genome shotgun (WGS) entry which is preliminary data.</text>
</comment>
<reference evidence="1 2" key="1">
    <citation type="submission" date="2017-10" db="EMBL/GenBank/DDBJ databases">
        <title>Novel microbial diversity and functional potential in the marine mammal oral microbiome.</title>
        <authorList>
            <person name="Dudek N.K."/>
            <person name="Sun C.L."/>
            <person name="Burstein D."/>
            <person name="Kantor R.S."/>
            <person name="Aliaga Goltsman D.S."/>
            <person name="Bik E.M."/>
            <person name="Thomas B.C."/>
            <person name="Banfield J.F."/>
            <person name="Relman D.A."/>
        </authorList>
    </citation>
    <scope>NUCLEOTIDE SEQUENCE [LARGE SCALE GENOMIC DNA]</scope>
    <source>
        <strain evidence="1">DOLZORAL124_49_17</strain>
    </source>
</reference>
<proteinExistence type="predicted"/>
<evidence type="ECO:0000313" key="1">
    <source>
        <dbReference type="EMBL" id="PID57794.1"/>
    </source>
</evidence>
<evidence type="ECO:0000313" key="2">
    <source>
        <dbReference type="Proteomes" id="UP000229740"/>
    </source>
</evidence>
<protein>
    <submittedName>
        <fullName evidence="1">Uncharacterized protein</fullName>
    </submittedName>
</protein>